<organism evidence="2 4">
    <name type="scientific">Natrialba magadii (strain ATCC 43099 / DSM 3394 / CCM 3739 / CIP 104546 / IAM 13178 / JCM 8861 / NBRC 102185 / NCIMB 2190 / MS3)</name>
    <name type="common">Natronobacterium magadii</name>
    <dbReference type="NCBI Taxonomy" id="547559"/>
    <lineage>
        <taxon>Archaea</taxon>
        <taxon>Methanobacteriati</taxon>
        <taxon>Methanobacteriota</taxon>
        <taxon>Stenosarchaea group</taxon>
        <taxon>Halobacteria</taxon>
        <taxon>Halobacteriales</taxon>
        <taxon>Natrialbaceae</taxon>
        <taxon>Natrialba</taxon>
    </lineage>
</organism>
<dbReference type="HOGENOM" id="CLU_2447745_0_0_2"/>
<proteinExistence type="predicted"/>
<sequence>MAFFDTHVESATGTAAVALGGHTISLDASADQLEGYVERDVRVGFAPSTSPSQTRQRESKRSTSWTNRSADETHSLFDPESGVRMFWYT</sequence>
<reference evidence="3 5" key="3">
    <citation type="journal article" date="2014" name="PLoS Genet.">
        <title>Phylogenetically driven sequencing of extremely halophilic archaea reveals strategies for static and dynamic osmo-response.</title>
        <authorList>
            <person name="Becker E.A."/>
            <person name="Seitzer P.M."/>
            <person name="Tritt A."/>
            <person name="Larsen D."/>
            <person name="Krusor M."/>
            <person name="Yao A.I."/>
            <person name="Wu D."/>
            <person name="Madern D."/>
            <person name="Eisen J.A."/>
            <person name="Darling A.E."/>
            <person name="Facciotti M.T."/>
        </authorList>
    </citation>
    <scope>NUCLEOTIDE SEQUENCE [LARGE SCALE GENOMIC DNA]</scope>
    <source>
        <strain evidence="5">ATCC 43099 / DSM 3394 / CCM 3739 / CIP 104546 / IAM 13178 / JCM 8861 / NBRC 102185 / NCIMB 2190 / MS3</strain>
        <strain evidence="3">MS-3</strain>
    </source>
</reference>
<dbReference type="GeneID" id="8825581"/>
<dbReference type="Proteomes" id="UP000001879">
    <property type="component" value="Chromosome"/>
</dbReference>
<dbReference type="AlphaFoldDB" id="D3SZM1"/>
<feature type="region of interest" description="Disordered" evidence="1">
    <location>
        <begin position="44"/>
        <end position="76"/>
    </location>
</feature>
<dbReference type="STRING" id="547559.Nmag_2725"/>
<evidence type="ECO:0000313" key="5">
    <source>
        <dbReference type="Proteomes" id="UP000011543"/>
    </source>
</evidence>
<dbReference type="EMBL" id="AOHS01000027">
    <property type="protein sequence ID" value="ELY31283.1"/>
    <property type="molecule type" value="Genomic_DNA"/>
</dbReference>
<evidence type="ECO:0000313" key="3">
    <source>
        <dbReference type="EMBL" id="ELY31283.1"/>
    </source>
</evidence>
<reference evidence="2 4" key="2">
    <citation type="journal article" date="2012" name="BMC Genomics">
        <title>A comparative genomics perspective on the genetic content of the alkaliphilic haloarchaeon Natrialba magadii ATCC 43099T.</title>
        <authorList>
            <person name="Siddaramappa S."/>
            <person name="Challacombe J.F."/>
            <person name="Decastro R.E."/>
            <person name="Pfeiffer F."/>
            <person name="Sastre D.E."/>
            <person name="Gimenez M.I."/>
            <person name="Paggi R.A."/>
            <person name="Detter J.C."/>
            <person name="Davenport K.W."/>
            <person name="Goodwin L.A."/>
            <person name="Kyrpides N."/>
            <person name="Tapia R."/>
            <person name="Pitluck S."/>
            <person name="Lucas S."/>
            <person name="Woyke T."/>
            <person name="Maupin-Furlow J.A."/>
        </authorList>
    </citation>
    <scope>NUCLEOTIDE SEQUENCE [LARGE SCALE GENOMIC DNA]</scope>
    <source>
        <strain evidence="2">ATCC 43099</strain>
        <strain evidence="4">ATCC 43099 / DSM 3394 / CCM 3739 / CIP 104546 / IAM 13178 / JCM 8861 / NBRC 102185 / NCIMB 2190 / MS3</strain>
    </source>
</reference>
<dbReference type="PaxDb" id="547559-Nmag_2725"/>
<name>D3SZM1_NATMM</name>
<reference evidence="4" key="1">
    <citation type="submission" date="2010-02" db="EMBL/GenBank/DDBJ databases">
        <title>Complete sequence of chromosome of Natrialba magadii ATCC 43099.</title>
        <authorList>
            <consortium name="US DOE Joint Genome Institute"/>
            <person name="Lucas S."/>
            <person name="Copeland A."/>
            <person name="Lapidus A."/>
            <person name="Cheng J.-F."/>
            <person name="Bruce D."/>
            <person name="Goodwin L."/>
            <person name="Pitluck S."/>
            <person name="Davenport K."/>
            <person name="Saunders E."/>
            <person name="Detter J.C."/>
            <person name="Han C."/>
            <person name="Tapia R."/>
            <person name="Land M."/>
            <person name="Hauser L."/>
            <person name="Kyrpides N."/>
            <person name="Mikhailova N."/>
            <person name="De Castro R.E."/>
            <person name="Maupin-Furlow J.A."/>
            <person name="Woyke T."/>
        </authorList>
    </citation>
    <scope>NUCLEOTIDE SEQUENCE [LARGE SCALE GENOMIC DNA]</scope>
    <source>
        <strain evidence="4">ATCC 43099 / DSM 3394 / CCM 3739 / CIP 104546 / IAM 13178 / JCM 8861 / NBRC 102185 / NCIMB 2190 / MS3</strain>
    </source>
</reference>
<reference evidence="2" key="4">
    <citation type="submission" date="2016-09" db="EMBL/GenBank/DDBJ databases">
        <authorList>
            <person name="Pfeiffer F."/>
        </authorList>
    </citation>
    <scope>NUCLEOTIDE SEQUENCE</scope>
    <source>
        <strain evidence="2">ATCC 43099</strain>
    </source>
</reference>
<evidence type="ECO:0000256" key="1">
    <source>
        <dbReference type="SAM" id="MobiDB-lite"/>
    </source>
</evidence>
<evidence type="ECO:0000313" key="2">
    <source>
        <dbReference type="EMBL" id="ADD06281.1"/>
    </source>
</evidence>
<evidence type="ECO:0000313" key="4">
    <source>
        <dbReference type="Proteomes" id="UP000001879"/>
    </source>
</evidence>
<accession>D3SZM1</accession>
<keyword evidence="4" id="KW-1185">Reference proteome</keyword>
<dbReference type="EMBL" id="CP001932">
    <property type="protein sequence ID" value="ADD06281.1"/>
    <property type="molecule type" value="Genomic_DNA"/>
</dbReference>
<dbReference type="RefSeq" id="WP_004215011.1">
    <property type="nucleotide sequence ID" value="NC_013922.1"/>
</dbReference>
<dbReference type="Proteomes" id="UP000011543">
    <property type="component" value="Unassembled WGS sequence"/>
</dbReference>
<dbReference type="KEGG" id="nmg:Nmag_2725"/>
<gene>
    <name evidence="2" type="ordered locus">Nmag_2725</name>
    <name evidence="3" type="ORF">C500_06766</name>
</gene>
<protein>
    <submittedName>
        <fullName evidence="2">Uncharacterized protein</fullName>
    </submittedName>
</protein>
<dbReference type="PATRIC" id="fig|547559.17.peg.1313"/>